<comment type="similarity">
    <text evidence="6">Belongs to the SEDS family. MrdB/RodA subfamily.</text>
</comment>
<comment type="subcellular location">
    <subcellularLocation>
        <location evidence="6">Cell inner membrane</location>
        <topology evidence="6">Multi-pass membrane protein</topology>
    </subcellularLocation>
    <subcellularLocation>
        <location evidence="1">Membrane</location>
        <topology evidence="1">Multi-pass membrane protein</topology>
    </subcellularLocation>
</comment>
<dbReference type="GO" id="GO:0008360">
    <property type="term" value="P:regulation of cell shape"/>
    <property type="evidence" value="ECO:0007669"/>
    <property type="project" value="UniProtKB-KW"/>
</dbReference>
<name>A0A7W7K1E3_9SPHN</name>
<dbReference type="GO" id="GO:0015648">
    <property type="term" value="F:lipid-linked peptidoglycan transporter activity"/>
    <property type="evidence" value="ECO:0007669"/>
    <property type="project" value="TreeGrafter"/>
</dbReference>
<evidence type="ECO:0000256" key="3">
    <source>
        <dbReference type="ARBA" id="ARBA00022960"/>
    </source>
</evidence>
<dbReference type="InterPro" id="IPR011923">
    <property type="entry name" value="RodA/MrdB"/>
</dbReference>
<evidence type="ECO:0000256" key="5">
    <source>
        <dbReference type="ARBA" id="ARBA00023136"/>
    </source>
</evidence>
<dbReference type="GO" id="GO:0071555">
    <property type="term" value="P:cell wall organization"/>
    <property type="evidence" value="ECO:0007669"/>
    <property type="project" value="UniProtKB-KW"/>
</dbReference>
<accession>A0A7W7K1E3</accession>
<proteinExistence type="inferred from homology"/>
<dbReference type="GO" id="GO:0008955">
    <property type="term" value="F:peptidoglycan glycosyltransferase activity"/>
    <property type="evidence" value="ECO:0007669"/>
    <property type="project" value="UniProtKB-UniRule"/>
</dbReference>
<keyword evidence="6" id="KW-0808">Transferase</keyword>
<keyword evidence="3 6" id="KW-0133">Cell shape</keyword>
<organism evidence="7 8">
    <name type="scientific">Sphingomonas kyeonggiensis</name>
    <dbReference type="NCBI Taxonomy" id="1268553"/>
    <lineage>
        <taxon>Bacteria</taxon>
        <taxon>Pseudomonadati</taxon>
        <taxon>Pseudomonadota</taxon>
        <taxon>Alphaproteobacteria</taxon>
        <taxon>Sphingomonadales</taxon>
        <taxon>Sphingomonadaceae</taxon>
        <taxon>Sphingomonas</taxon>
    </lineage>
</organism>
<feature type="transmembrane region" description="Helical" evidence="6">
    <location>
        <begin position="77"/>
        <end position="99"/>
    </location>
</feature>
<comment type="caution">
    <text evidence="7">The sequence shown here is derived from an EMBL/GenBank/DDBJ whole genome shotgun (WGS) entry which is preliminary data.</text>
</comment>
<dbReference type="NCBIfam" id="NF037961">
    <property type="entry name" value="RodA_shape"/>
    <property type="match status" value="1"/>
</dbReference>
<evidence type="ECO:0000256" key="1">
    <source>
        <dbReference type="ARBA" id="ARBA00004141"/>
    </source>
</evidence>
<dbReference type="HAMAP" id="MF_02079">
    <property type="entry name" value="PGT_RodA"/>
    <property type="match status" value="1"/>
</dbReference>
<dbReference type="GO" id="GO:0005886">
    <property type="term" value="C:plasma membrane"/>
    <property type="evidence" value="ECO:0007669"/>
    <property type="project" value="UniProtKB-SubCell"/>
</dbReference>
<dbReference type="EMBL" id="JACHLN010000002">
    <property type="protein sequence ID" value="MBB4839199.1"/>
    <property type="molecule type" value="Genomic_DNA"/>
</dbReference>
<keyword evidence="6" id="KW-0961">Cell wall biogenesis/degradation</keyword>
<feature type="transmembrane region" description="Helical" evidence="6">
    <location>
        <begin position="193"/>
        <end position="212"/>
    </location>
</feature>
<keyword evidence="8" id="KW-1185">Reference proteome</keyword>
<keyword evidence="5 6" id="KW-0472">Membrane</keyword>
<evidence type="ECO:0000256" key="2">
    <source>
        <dbReference type="ARBA" id="ARBA00022692"/>
    </source>
</evidence>
<dbReference type="EC" id="2.4.99.28" evidence="6"/>
<dbReference type="Pfam" id="PF01098">
    <property type="entry name" value="FTSW_RODA_SPOVE"/>
    <property type="match status" value="1"/>
</dbReference>
<keyword evidence="6" id="KW-0997">Cell inner membrane</keyword>
<feature type="transmembrane region" description="Helical" evidence="6">
    <location>
        <begin position="171"/>
        <end position="188"/>
    </location>
</feature>
<dbReference type="InterPro" id="IPR001182">
    <property type="entry name" value="FtsW/RodA"/>
</dbReference>
<dbReference type="RefSeq" id="WP_184166898.1">
    <property type="nucleotide sequence ID" value="NZ_JACHLN010000002.1"/>
</dbReference>
<comment type="function">
    <text evidence="6">Peptidoglycan polymerase that is essential for cell wall elongation.</text>
</comment>
<sequence length="378" mass="40579">MSTLQSSGLGPSGIVPGPLAQLPWRIIGLVVAIGMFGLVVLYSAASGSMTPWAFNQGLRFFVFLAMAIGMSRVPETFWALGAFPMYIVVVLMLVGVELLGAVAGGSQRWLDLGFIRLQPSELMKPVIIMAMARFYEILPAGEIRKFGALWPGCVLIGIPAALVMLQPDLGTALAISFGGVAVMFLAGLPLRLFIGGALALALAIPFAVNFVLHDYQRNRVLIFLNPESDPLGTGYHISQSKVAIGSGGVFGKGFLQGTQSHLDYLPEGHTDFALATMMEEWGLMGGFFLIIGFSILIRWAIGVSMRAQSRFARLTASGLAATIFFYCAINMAMVMGLAPVVGVPLPLISFGGTAVMTFMICFGILLSIDRNSRRTQRW</sequence>
<dbReference type="PANTHER" id="PTHR30474:SF1">
    <property type="entry name" value="PEPTIDOGLYCAN GLYCOSYLTRANSFERASE MRDB"/>
    <property type="match status" value="1"/>
</dbReference>
<keyword evidence="4 6" id="KW-1133">Transmembrane helix</keyword>
<keyword evidence="6" id="KW-1003">Cell membrane</keyword>
<dbReference type="GO" id="GO:0009252">
    <property type="term" value="P:peptidoglycan biosynthetic process"/>
    <property type="evidence" value="ECO:0007669"/>
    <property type="project" value="UniProtKB-UniRule"/>
</dbReference>
<dbReference type="NCBIfam" id="TIGR02210">
    <property type="entry name" value="rodA_shape"/>
    <property type="match status" value="1"/>
</dbReference>
<keyword evidence="2 6" id="KW-0812">Transmembrane</keyword>
<feature type="transmembrane region" description="Helical" evidence="6">
    <location>
        <begin position="347"/>
        <end position="368"/>
    </location>
</feature>
<feature type="transmembrane region" description="Helical" evidence="6">
    <location>
        <begin position="281"/>
        <end position="301"/>
    </location>
</feature>
<evidence type="ECO:0000313" key="7">
    <source>
        <dbReference type="EMBL" id="MBB4839199.1"/>
    </source>
</evidence>
<dbReference type="Proteomes" id="UP000575241">
    <property type="component" value="Unassembled WGS sequence"/>
</dbReference>
<evidence type="ECO:0000256" key="4">
    <source>
        <dbReference type="ARBA" id="ARBA00022989"/>
    </source>
</evidence>
<dbReference type="GO" id="GO:0051301">
    <property type="term" value="P:cell division"/>
    <property type="evidence" value="ECO:0007669"/>
    <property type="project" value="InterPro"/>
</dbReference>
<comment type="pathway">
    <text evidence="6">Cell wall biogenesis; peptidoglycan biosynthesis.</text>
</comment>
<feature type="transmembrane region" description="Helical" evidence="6">
    <location>
        <begin position="52"/>
        <end position="71"/>
    </location>
</feature>
<comment type="catalytic activity">
    <reaction evidence="6">
        <text>[GlcNAc-(1-&gt;4)-Mur2Ac(oyl-L-Ala-gamma-D-Glu-L-Lys-D-Ala-D-Ala)](n)-di-trans,octa-cis-undecaprenyl diphosphate + beta-D-GlcNAc-(1-&gt;4)-Mur2Ac(oyl-L-Ala-gamma-D-Glu-L-Lys-D-Ala-D-Ala)-di-trans,octa-cis-undecaprenyl diphosphate = [GlcNAc-(1-&gt;4)-Mur2Ac(oyl-L-Ala-gamma-D-Glu-L-Lys-D-Ala-D-Ala)](n+1)-di-trans,octa-cis-undecaprenyl diphosphate + di-trans,octa-cis-undecaprenyl diphosphate + H(+)</text>
        <dbReference type="Rhea" id="RHEA:23708"/>
        <dbReference type="Rhea" id="RHEA-COMP:9602"/>
        <dbReference type="Rhea" id="RHEA-COMP:9603"/>
        <dbReference type="ChEBI" id="CHEBI:15378"/>
        <dbReference type="ChEBI" id="CHEBI:58405"/>
        <dbReference type="ChEBI" id="CHEBI:60033"/>
        <dbReference type="ChEBI" id="CHEBI:78435"/>
        <dbReference type="EC" id="2.4.99.28"/>
    </reaction>
</comment>
<evidence type="ECO:0000256" key="6">
    <source>
        <dbReference type="HAMAP-Rule" id="MF_02079"/>
    </source>
</evidence>
<dbReference type="AlphaFoldDB" id="A0A7W7K1E3"/>
<dbReference type="PANTHER" id="PTHR30474">
    <property type="entry name" value="CELL CYCLE PROTEIN"/>
    <property type="match status" value="1"/>
</dbReference>
<keyword evidence="6" id="KW-0328">Glycosyltransferase</keyword>
<feature type="transmembrane region" description="Helical" evidence="6">
    <location>
        <begin position="146"/>
        <end position="165"/>
    </location>
</feature>
<dbReference type="GO" id="GO:0032153">
    <property type="term" value="C:cell division site"/>
    <property type="evidence" value="ECO:0007669"/>
    <property type="project" value="TreeGrafter"/>
</dbReference>
<keyword evidence="6" id="KW-0573">Peptidoglycan synthesis</keyword>
<reference evidence="7 8" key="1">
    <citation type="submission" date="2020-08" db="EMBL/GenBank/DDBJ databases">
        <title>Functional genomics of gut bacteria from endangered species of beetles.</title>
        <authorList>
            <person name="Carlos-Shanley C."/>
        </authorList>
    </citation>
    <scope>NUCLEOTIDE SEQUENCE [LARGE SCALE GENOMIC DNA]</scope>
    <source>
        <strain evidence="7 8">S00224</strain>
    </source>
</reference>
<dbReference type="UniPathway" id="UPA00219"/>
<feature type="transmembrane region" description="Helical" evidence="6">
    <location>
        <begin position="26"/>
        <end position="45"/>
    </location>
</feature>
<protein>
    <recommendedName>
        <fullName evidence="6">Peptidoglycan glycosyltransferase MrdB</fullName>
        <shortName evidence="6">PGT</shortName>
        <ecNumber evidence="6">2.4.99.28</ecNumber>
    </recommendedName>
    <alternativeName>
        <fullName evidence="6">Cell elongation protein RodA</fullName>
    </alternativeName>
    <alternativeName>
        <fullName evidence="6">Cell wall polymerase</fullName>
    </alternativeName>
    <alternativeName>
        <fullName evidence="6">Peptidoglycan polymerase</fullName>
        <shortName evidence="6">PG polymerase</shortName>
    </alternativeName>
</protein>
<feature type="transmembrane region" description="Helical" evidence="6">
    <location>
        <begin position="313"/>
        <end position="341"/>
    </location>
</feature>
<evidence type="ECO:0000313" key="8">
    <source>
        <dbReference type="Proteomes" id="UP000575241"/>
    </source>
</evidence>
<gene>
    <name evidence="6" type="primary">mrdB</name>
    <name evidence="6" type="synonym">rodA</name>
    <name evidence="7" type="ORF">HNP52_002268</name>
</gene>